<dbReference type="EMBL" id="GGEC01065417">
    <property type="protein sequence ID" value="MBX45901.1"/>
    <property type="molecule type" value="Transcribed_RNA"/>
</dbReference>
<accession>A0A2P2NU63</accession>
<name>A0A2P2NU63_RHIMU</name>
<dbReference type="AlphaFoldDB" id="A0A2P2NU63"/>
<sequence length="65" mass="7495">MFNPKNTIELKLIEISYPDITSIAIFSAFIEGLKKPRANIYTCKQTHQPFNHLNHSIKGTYTIKD</sequence>
<protein>
    <submittedName>
        <fullName evidence="1">Uncharacterized protein</fullName>
    </submittedName>
</protein>
<evidence type="ECO:0000313" key="1">
    <source>
        <dbReference type="EMBL" id="MBX45901.1"/>
    </source>
</evidence>
<proteinExistence type="predicted"/>
<organism evidence="1">
    <name type="scientific">Rhizophora mucronata</name>
    <name type="common">Asiatic mangrove</name>
    <dbReference type="NCBI Taxonomy" id="61149"/>
    <lineage>
        <taxon>Eukaryota</taxon>
        <taxon>Viridiplantae</taxon>
        <taxon>Streptophyta</taxon>
        <taxon>Embryophyta</taxon>
        <taxon>Tracheophyta</taxon>
        <taxon>Spermatophyta</taxon>
        <taxon>Magnoliopsida</taxon>
        <taxon>eudicotyledons</taxon>
        <taxon>Gunneridae</taxon>
        <taxon>Pentapetalae</taxon>
        <taxon>rosids</taxon>
        <taxon>fabids</taxon>
        <taxon>Malpighiales</taxon>
        <taxon>Rhizophoraceae</taxon>
        <taxon>Rhizophora</taxon>
    </lineage>
</organism>
<reference evidence="1" key="1">
    <citation type="submission" date="2018-02" db="EMBL/GenBank/DDBJ databases">
        <title>Rhizophora mucronata_Transcriptome.</title>
        <authorList>
            <person name="Meera S.P."/>
            <person name="Sreeshan A."/>
            <person name="Augustine A."/>
        </authorList>
    </citation>
    <scope>NUCLEOTIDE SEQUENCE</scope>
    <source>
        <tissue evidence="1">Leaf</tissue>
    </source>
</reference>